<keyword evidence="1" id="KW-0862">Zinc</keyword>
<evidence type="ECO:0000256" key="2">
    <source>
        <dbReference type="SAM" id="MobiDB-lite"/>
    </source>
</evidence>
<gene>
    <name evidence="4" type="ORF">Tco_1029917</name>
</gene>
<dbReference type="Gene3D" id="2.40.70.10">
    <property type="entry name" value="Acid Proteases"/>
    <property type="match status" value="1"/>
</dbReference>
<dbReference type="InterPro" id="IPR032567">
    <property type="entry name" value="RTL1-rel"/>
</dbReference>
<keyword evidence="1" id="KW-0479">Metal-binding</keyword>
<keyword evidence="5" id="KW-1185">Reference proteome</keyword>
<dbReference type="Gene3D" id="1.10.238.10">
    <property type="entry name" value="EF-hand"/>
    <property type="match status" value="1"/>
</dbReference>
<protein>
    <submittedName>
        <fullName evidence="4">Reverse transcriptase domain-containing protein</fullName>
    </submittedName>
</protein>
<dbReference type="PANTHER" id="PTHR15503:SF45">
    <property type="entry name" value="RNA-DIRECTED DNA POLYMERASE HOMOLOG"/>
    <property type="match status" value="1"/>
</dbReference>
<dbReference type="InterPro" id="IPR021109">
    <property type="entry name" value="Peptidase_aspartic_dom_sf"/>
</dbReference>
<feature type="compositionally biased region" description="Polar residues" evidence="2">
    <location>
        <begin position="335"/>
        <end position="352"/>
    </location>
</feature>
<dbReference type="PROSITE" id="PS50158">
    <property type="entry name" value="ZF_CCHC"/>
    <property type="match status" value="1"/>
</dbReference>
<reference evidence="4" key="1">
    <citation type="journal article" date="2022" name="Int. J. Mol. Sci.">
        <title>Draft Genome of Tanacetum Coccineum: Genomic Comparison of Closely Related Tanacetum-Family Plants.</title>
        <authorList>
            <person name="Yamashiro T."/>
            <person name="Shiraishi A."/>
            <person name="Nakayama K."/>
            <person name="Satake H."/>
        </authorList>
    </citation>
    <scope>NUCLEOTIDE SEQUENCE</scope>
</reference>
<organism evidence="4 5">
    <name type="scientific">Tanacetum coccineum</name>
    <dbReference type="NCBI Taxonomy" id="301880"/>
    <lineage>
        <taxon>Eukaryota</taxon>
        <taxon>Viridiplantae</taxon>
        <taxon>Streptophyta</taxon>
        <taxon>Embryophyta</taxon>
        <taxon>Tracheophyta</taxon>
        <taxon>Spermatophyta</taxon>
        <taxon>Magnoliopsida</taxon>
        <taxon>eudicotyledons</taxon>
        <taxon>Gunneridae</taxon>
        <taxon>Pentapetalae</taxon>
        <taxon>asterids</taxon>
        <taxon>campanulids</taxon>
        <taxon>Asterales</taxon>
        <taxon>Asteraceae</taxon>
        <taxon>Asteroideae</taxon>
        <taxon>Anthemideae</taxon>
        <taxon>Anthemidinae</taxon>
        <taxon>Tanacetum</taxon>
    </lineage>
</organism>
<dbReference type="InterPro" id="IPR013566">
    <property type="entry name" value="EF_hand_assoc_1"/>
</dbReference>
<dbReference type="Pfam" id="PF00098">
    <property type="entry name" value="zf-CCHC"/>
    <property type="match status" value="1"/>
</dbReference>
<evidence type="ECO:0000259" key="3">
    <source>
        <dbReference type="PROSITE" id="PS50158"/>
    </source>
</evidence>
<dbReference type="SMART" id="SM00343">
    <property type="entry name" value="ZnF_C2HC"/>
    <property type="match status" value="1"/>
</dbReference>
<keyword evidence="4" id="KW-0695">RNA-directed DNA polymerase</keyword>
<feature type="region of interest" description="Disordered" evidence="2">
    <location>
        <begin position="320"/>
        <end position="357"/>
    </location>
</feature>
<feature type="region of interest" description="Disordered" evidence="2">
    <location>
        <begin position="281"/>
        <end position="303"/>
    </location>
</feature>
<evidence type="ECO:0000313" key="4">
    <source>
        <dbReference type="EMBL" id="GJT70631.1"/>
    </source>
</evidence>
<keyword evidence="4" id="KW-0808">Transferase</keyword>
<dbReference type="GO" id="GO:0003964">
    <property type="term" value="F:RNA-directed DNA polymerase activity"/>
    <property type="evidence" value="ECO:0007669"/>
    <property type="project" value="UniProtKB-KW"/>
</dbReference>
<evidence type="ECO:0000313" key="5">
    <source>
        <dbReference type="Proteomes" id="UP001151760"/>
    </source>
</evidence>
<reference evidence="4" key="2">
    <citation type="submission" date="2022-01" db="EMBL/GenBank/DDBJ databases">
        <authorList>
            <person name="Yamashiro T."/>
            <person name="Shiraishi A."/>
            <person name="Satake H."/>
            <person name="Nakayama K."/>
        </authorList>
    </citation>
    <scope>NUCLEOTIDE SEQUENCE</scope>
</reference>
<dbReference type="EMBL" id="BQNB010018094">
    <property type="protein sequence ID" value="GJT70631.1"/>
    <property type="molecule type" value="Genomic_DNA"/>
</dbReference>
<accession>A0ABQ5G5B7</accession>
<proteinExistence type="predicted"/>
<feature type="compositionally biased region" description="Basic and acidic residues" evidence="2">
    <location>
        <begin position="284"/>
        <end position="303"/>
    </location>
</feature>
<keyword evidence="4" id="KW-0548">Nucleotidyltransferase</keyword>
<feature type="domain" description="CCHC-type" evidence="3">
    <location>
        <begin position="380"/>
        <end position="395"/>
    </location>
</feature>
<dbReference type="Proteomes" id="UP001151760">
    <property type="component" value="Unassembled WGS sequence"/>
</dbReference>
<dbReference type="Pfam" id="PF08355">
    <property type="entry name" value="EF_assoc_1"/>
    <property type="match status" value="1"/>
</dbReference>
<dbReference type="PANTHER" id="PTHR15503">
    <property type="entry name" value="LDOC1 RELATED"/>
    <property type="match status" value="1"/>
</dbReference>
<evidence type="ECO:0000256" key="1">
    <source>
        <dbReference type="PROSITE-ProRule" id="PRU00047"/>
    </source>
</evidence>
<comment type="caution">
    <text evidence="4">The sequence shown here is derived from an EMBL/GenBank/DDBJ whole genome shotgun (WGS) entry which is preliminary data.</text>
</comment>
<sequence length="586" mass="65794">MLGRSPWSEAPYANAEIIGTTRGLSLDGFLSKWALMTRLDPIYSAKNPLYIGYTGELSAALRVTRRRALDRKKRHLRNMSFSASPFSELYAPTTNELFVVNTVGTDVLSSKTKRLTHFYRLQKKTLIMREITQDSLEKMLLHKDALAVCDIAGFINDRFGSTHMTLRAKELLVQVASHGESSGYEVHCLVVAAKGDLAPYPKAIEEFAKAYVDAMLPQIRKNTALVSSLVAVALVDAENWISHMEKIFDVMDCNDAFKTILAVYNLRLRIVATQLGNPSWTGDDNDRFQERSDKRHKSGDRYHPYSQQVSTEFTFRVMTTKNDRKGQTSKGRWWNSGTGRDQRNRGSQQSRVPSEGYTHPVCNTCGRRHPGECRRAAGTCFKCGQAGHLQRDCKKNMGASSSGHADKKPDASGRVFALTQDQAANTSVNALPLDMCEFDIILGMDWLAAHRATIDCHSRRVIFGDIHAPEFIYHGSLPGKPMKIISALKARYLTSACCVKDVFPDNFQEYLLFATLSFKTLSLFPGVSRSSKALIRMAPIEFKKNKRINYKNCKSEVLFARDVSPRGSPVLLSRRRMVAEIINELP</sequence>
<dbReference type="InterPro" id="IPR001878">
    <property type="entry name" value="Znf_CCHC"/>
</dbReference>
<dbReference type="Pfam" id="PF08284">
    <property type="entry name" value="RVP_2"/>
    <property type="match status" value="1"/>
</dbReference>
<keyword evidence="1" id="KW-0863">Zinc-finger</keyword>
<name>A0ABQ5G5B7_9ASTR</name>